<dbReference type="EMBL" id="KE618917">
    <property type="protein sequence ID" value="EXC35639.1"/>
    <property type="molecule type" value="Genomic_DNA"/>
</dbReference>
<dbReference type="Proteomes" id="UP000030645">
    <property type="component" value="Unassembled WGS sequence"/>
</dbReference>
<gene>
    <name evidence="1" type="ORF">L484_000135</name>
</gene>
<protein>
    <submittedName>
        <fullName evidence="1">Uncharacterized protein</fullName>
    </submittedName>
</protein>
<dbReference type="InterPro" id="IPR036392">
    <property type="entry name" value="PLAT/LH2_dom_sf"/>
</dbReference>
<evidence type="ECO:0000313" key="1">
    <source>
        <dbReference type="EMBL" id="EXC35639.1"/>
    </source>
</evidence>
<reference evidence="2" key="1">
    <citation type="submission" date="2013-01" db="EMBL/GenBank/DDBJ databases">
        <title>Draft Genome Sequence of a Mulberry Tree, Morus notabilis C.K. Schneid.</title>
        <authorList>
            <person name="He N."/>
            <person name="Zhao S."/>
        </authorList>
    </citation>
    <scope>NUCLEOTIDE SEQUENCE</scope>
</reference>
<evidence type="ECO:0000313" key="2">
    <source>
        <dbReference type="Proteomes" id="UP000030645"/>
    </source>
</evidence>
<dbReference type="SUPFAM" id="SSF49723">
    <property type="entry name" value="Lipase/lipooxygenase domain (PLAT/LH2 domain)"/>
    <property type="match status" value="1"/>
</dbReference>
<accession>W9SL29</accession>
<dbReference type="AlphaFoldDB" id="W9SL29"/>
<name>W9SL29_9ROSA</name>
<organism evidence="1 2">
    <name type="scientific">Morus notabilis</name>
    <dbReference type="NCBI Taxonomy" id="981085"/>
    <lineage>
        <taxon>Eukaryota</taxon>
        <taxon>Viridiplantae</taxon>
        <taxon>Streptophyta</taxon>
        <taxon>Embryophyta</taxon>
        <taxon>Tracheophyta</taxon>
        <taxon>Spermatophyta</taxon>
        <taxon>Magnoliopsida</taxon>
        <taxon>eudicotyledons</taxon>
        <taxon>Gunneridae</taxon>
        <taxon>Pentapetalae</taxon>
        <taxon>rosids</taxon>
        <taxon>fabids</taxon>
        <taxon>Rosales</taxon>
        <taxon>Moraceae</taxon>
        <taxon>Moreae</taxon>
        <taxon>Morus</taxon>
    </lineage>
</organism>
<dbReference type="STRING" id="981085.W9SL29"/>
<proteinExistence type="predicted"/>
<sequence>MFGIGKDVIGAGKDVIGTITGQNSGRKIIGKVVLMRKNALDFNDLGAGVVDRVSEFLGQGVSLQLVSAVHADTGNSL</sequence>
<dbReference type="Gene3D" id="2.60.60.20">
    <property type="entry name" value="PLAT/LH2 domain"/>
    <property type="match status" value="1"/>
</dbReference>
<keyword evidence="2" id="KW-1185">Reference proteome</keyword>